<keyword evidence="1" id="KW-0479">Metal-binding</keyword>
<dbReference type="PANTHER" id="PTHR31302">
    <property type="entry name" value="TRANSMEMBRANE PROTEIN WITH METALLOPHOSPHOESTERASE DOMAIN-RELATED"/>
    <property type="match status" value="1"/>
</dbReference>
<dbReference type="EMBL" id="SMAB01000002">
    <property type="protein sequence ID" value="TCS83981.1"/>
    <property type="molecule type" value="Genomic_DNA"/>
</dbReference>
<protein>
    <recommendedName>
        <fullName evidence="3">Calcineurin-like phosphoesterase domain-containing protein</fullName>
    </recommendedName>
</protein>
<evidence type="ECO:0000313" key="5">
    <source>
        <dbReference type="Proteomes" id="UP000295788"/>
    </source>
</evidence>
<evidence type="ECO:0000313" key="4">
    <source>
        <dbReference type="EMBL" id="TCS83981.1"/>
    </source>
</evidence>
<evidence type="ECO:0000259" key="3">
    <source>
        <dbReference type="Pfam" id="PF00149"/>
    </source>
</evidence>
<proteinExistence type="predicted"/>
<dbReference type="InterPro" id="IPR029052">
    <property type="entry name" value="Metallo-depent_PP-like"/>
</dbReference>
<dbReference type="GO" id="GO:0046872">
    <property type="term" value="F:metal ion binding"/>
    <property type="evidence" value="ECO:0007669"/>
    <property type="project" value="UniProtKB-KW"/>
</dbReference>
<dbReference type="InterPro" id="IPR051158">
    <property type="entry name" value="Metallophosphoesterase_sf"/>
</dbReference>
<name>A0A4R3KJN5_9BACI</name>
<dbReference type="SUPFAM" id="SSF56300">
    <property type="entry name" value="Metallo-dependent phosphatases"/>
    <property type="match status" value="1"/>
</dbReference>
<dbReference type="Proteomes" id="UP000295788">
    <property type="component" value="Unassembled WGS sequence"/>
</dbReference>
<dbReference type="GO" id="GO:0009245">
    <property type="term" value="P:lipid A biosynthetic process"/>
    <property type="evidence" value="ECO:0007669"/>
    <property type="project" value="TreeGrafter"/>
</dbReference>
<dbReference type="Gene3D" id="3.60.21.10">
    <property type="match status" value="1"/>
</dbReference>
<keyword evidence="2" id="KW-0378">Hydrolase</keyword>
<comment type="caution">
    <text evidence="4">The sequence shown here is derived from an EMBL/GenBank/DDBJ whole genome shotgun (WGS) entry which is preliminary data.</text>
</comment>
<feature type="domain" description="Calcineurin-like phosphoesterase" evidence="3">
    <location>
        <begin position="47"/>
        <end position="210"/>
    </location>
</feature>
<reference evidence="4 5" key="1">
    <citation type="submission" date="2019-03" db="EMBL/GenBank/DDBJ databases">
        <title>Genomic Encyclopedia of Type Strains, Phase IV (KMG-IV): sequencing the most valuable type-strain genomes for metagenomic binning, comparative biology and taxonomic classification.</title>
        <authorList>
            <person name="Goeker M."/>
        </authorList>
    </citation>
    <scope>NUCLEOTIDE SEQUENCE [LARGE SCALE GENOMIC DNA]</scope>
    <source>
        <strain evidence="4 5">DSM 23802</strain>
    </source>
</reference>
<dbReference type="Pfam" id="PF00149">
    <property type="entry name" value="Metallophos"/>
    <property type="match status" value="1"/>
</dbReference>
<dbReference type="PANTHER" id="PTHR31302:SF31">
    <property type="entry name" value="PHOSPHODIESTERASE YAEI"/>
    <property type="match status" value="1"/>
</dbReference>
<organism evidence="4 5">
    <name type="scientific">Tepidibacillus fermentans</name>
    <dbReference type="NCBI Taxonomy" id="1281767"/>
    <lineage>
        <taxon>Bacteria</taxon>
        <taxon>Bacillati</taxon>
        <taxon>Bacillota</taxon>
        <taxon>Bacilli</taxon>
        <taxon>Bacillales</taxon>
        <taxon>Bacillaceae</taxon>
        <taxon>Tepidibacillus</taxon>
    </lineage>
</organism>
<evidence type="ECO:0000256" key="2">
    <source>
        <dbReference type="ARBA" id="ARBA00022801"/>
    </source>
</evidence>
<evidence type="ECO:0000256" key="1">
    <source>
        <dbReference type="ARBA" id="ARBA00022723"/>
    </source>
</evidence>
<dbReference type="AlphaFoldDB" id="A0A4R3KJN5"/>
<sequence>MIDSEKWAIPLLAFGLLYYYSHRNTYKPEFNHIQLRINGIKTKKPIHILHLSDLHMEKISITPSQLYQQLKEEEIDLIALTGDYLDKAKNINKFLQYLAVLHQRQPKYGIYVVFGNHDYLLRDRIHYFRQKIEETGAIVLINESHTIQIHGQIVNIIGIDDHFSGRSDISKAYQNIEKNGINLVLSHDPNIVLQMEGYPFDYLLSGHFHGGQIHWLKPYHLVKMGKLARQNMIKGLHFHKERPFYISEGLGQTGLNIRLRSRPEITIHTLVSS</sequence>
<dbReference type="GO" id="GO:0008758">
    <property type="term" value="F:UDP-2,3-diacylglucosamine hydrolase activity"/>
    <property type="evidence" value="ECO:0007669"/>
    <property type="project" value="TreeGrafter"/>
</dbReference>
<accession>A0A4R3KJN5</accession>
<dbReference type="GO" id="GO:0016020">
    <property type="term" value="C:membrane"/>
    <property type="evidence" value="ECO:0007669"/>
    <property type="project" value="GOC"/>
</dbReference>
<gene>
    <name evidence="4" type="ORF">EDD72_10219</name>
</gene>
<dbReference type="InterPro" id="IPR004843">
    <property type="entry name" value="Calcineurin-like_PHP"/>
</dbReference>
<keyword evidence="5" id="KW-1185">Reference proteome</keyword>